<evidence type="ECO:0000313" key="2">
    <source>
        <dbReference type="Proteomes" id="UP000587586"/>
    </source>
</evidence>
<protein>
    <submittedName>
        <fullName evidence="1">Uncharacterized protein</fullName>
    </submittedName>
</protein>
<name>A0A6V8NC52_9BACT</name>
<comment type="caution">
    <text evidence="1">The sequence shown here is derived from an EMBL/GenBank/DDBJ whole genome shotgun (WGS) entry which is preliminary data.</text>
</comment>
<keyword evidence="2" id="KW-1185">Reference proteome</keyword>
<accession>A0A6V8NC52</accession>
<dbReference type="Proteomes" id="UP000587586">
    <property type="component" value="Unassembled WGS sequence"/>
</dbReference>
<dbReference type="EMBL" id="BLXZ01000006">
    <property type="protein sequence ID" value="GFO69444.1"/>
    <property type="molecule type" value="Genomic_DNA"/>
</dbReference>
<organism evidence="1 2">
    <name type="scientific">Geomonas limicola</name>
    <dbReference type="NCBI Taxonomy" id="2740186"/>
    <lineage>
        <taxon>Bacteria</taxon>
        <taxon>Pseudomonadati</taxon>
        <taxon>Thermodesulfobacteriota</taxon>
        <taxon>Desulfuromonadia</taxon>
        <taxon>Geobacterales</taxon>
        <taxon>Geobacteraceae</taxon>
        <taxon>Geomonas</taxon>
    </lineage>
</organism>
<reference evidence="2" key="1">
    <citation type="submission" date="2020-06" db="EMBL/GenBank/DDBJ databases">
        <title>Draft genomic sequecing of Geomonas sp. Red745.</title>
        <authorList>
            <person name="Itoh H."/>
            <person name="Xu Z.X."/>
            <person name="Ushijima N."/>
            <person name="Masuda Y."/>
            <person name="Shiratori Y."/>
            <person name="Senoo K."/>
        </authorList>
    </citation>
    <scope>NUCLEOTIDE SEQUENCE [LARGE SCALE GENOMIC DNA]</scope>
    <source>
        <strain evidence="2">Red745</strain>
    </source>
</reference>
<gene>
    <name evidence="1" type="ORF">GMLC_30230</name>
</gene>
<dbReference type="RefSeq" id="WP_183362028.1">
    <property type="nucleotide sequence ID" value="NZ_BLXZ01000006.1"/>
</dbReference>
<proteinExistence type="predicted"/>
<sequence length="94" mass="10833">MAGTHHRLFEITQHVKGDPLGNALMDEVLTTCFDFTLGNRQALERLMVALNRFNQHLEHYDAPISTGLFHGSPREVSRWAEQLMNEILEHDLYS</sequence>
<dbReference type="AlphaFoldDB" id="A0A6V8NC52"/>
<evidence type="ECO:0000313" key="1">
    <source>
        <dbReference type="EMBL" id="GFO69444.1"/>
    </source>
</evidence>